<evidence type="ECO:0000313" key="2">
    <source>
        <dbReference type="Proteomes" id="UP000238730"/>
    </source>
</evidence>
<gene>
    <name evidence="1" type="ORF">BTO08_06205</name>
</gene>
<proteinExistence type="predicted"/>
<comment type="caution">
    <text evidence="1">The sequence shown here is derived from an EMBL/GenBank/DDBJ whole genome shotgun (WGS) entry which is preliminary data.</text>
</comment>
<accession>A0A2S7VZ34</accession>
<protein>
    <submittedName>
        <fullName evidence="1">Uncharacterized protein</fullName>
    </submittedName>
</protein>
<dbReference type="Proteomes" id="UP000238730">
    <property type="component" value="Unassembled WGS sequence"/>
</dbReference>
<sequence>MKFKEKVARSIAIHQTKRLLLATLLLTVFLSIAYGIYTNRTKQHSVELISGKIVDRVTTHTVVGNKHWLLVFIPIEVETIKVRLPQGYPIRVGSKVMLQKNVYDDSGTQKYRFLRYED</sequence>
<dbReference type="EMBL" id="MSCJ01000001">
    <property type="protein sequence ID" value="PQJ67023.1"/>
    <property type="molecule type" value="Genomic_DNA"/>
</dbReference>
<reference evidence="1 2" key="1">
    <citation type="submission" date="2016-12" db="EMBL/GenBank/DDBJ databases">
        <title>Diversity of luminous bacteria.</title>
        <authorList>
            <person name="Yoshizawa S."/>
            <person name="Kogure K."/>
        </authorList>
    </citation>
    <scope>NUCLEOTIDE SEQUENCE [LARGE SCALE GENOMIC DNA]</scope>
    <source>
        <strain evidence="1 2">LC1-200</strain>
    </source>
</reference>
<dbReference type="AlphaFoldDB" id="A0A2S7VZ34"/>
<organism evidence="1 2">
    <name type="scientific">Photobacterium angustum</name>
    <dbReference type="NCBI Taxonomy" id="661"/>
    <lineage>
        <taxon>Bacteria</taxon>
        <taxon>Pseudomonadati</taxon>
        <taxon>Pseudomonadota</taxon>
        <taxon>Gammaproteobacteria</taxon>
        <taxon>Vibrionales</taxon>
        <taxon>Vibrionaceae</taxon>
        <taxon>Photobacterium</taxon>
    </lineage>
</organism>
<evidence type="ECO:0000313" key="1">
    <source>
        <dbReference type="EMBL" id="PQJ67023.1"/>
    </source>
</evidence>
<name>A0A2S7VZ34_PHOAN</name>